<dbReference type="InterPro" id="IPR017441">
    <property type="entry name" value="Protein_kinase_ATP_BS"/>
</dbReference>
<feature type="binding site" evidence="5">
    <location>
        <position position="41"/>
    </location>
    <ligand>
        <name>ATP</name>
        <dbReference type="ChEBI" id="CHEBI:30616"/>
    </ligand>
</feature>
<dbReference type="EMBL" id="BIFS01000001">
    <property type="protein sequence ID" value="GCE18865.1"/>
    <property type="molecule type" value="Genomic_DNA"/>
</dbReference>
<protein>
    <recommendedName>
        <fullName evidence="7">Protein kinase domain-containing protein</fullName>
    </recommendedName>
</protein>
<evidence type="ECO:0000313" key="8">
    <source>
        <dbReference type="EMBL" id="GCE18865.1"/>
    </source>
</evidence>
<dbReference type="InterPro" id="IPR011009">
    <property type="entry name" value="Kinase-like_dom_sf"/>
</dbReference>
<name>A0A402AIG9_9CHLR</name>
<dbReference type="Proteomes" id="UP000287188">
    <property type="component" value="Unassembled WGS sequence"/>
</dbReference>
<evidence type="ECO:0000256" key="6">
    <source>
        <dbReference type="SAM" id="MobiDB-lite"/>
    </source>
</evidence>
<evidence type="ECO:0000256" key="3">
    <source>
        <dbReference type="ARBA" id="ARBA00022777"/>
    </source>
</evidence>
<proteinExistence type="predicted"/>
<feature type="region of interest" description="Disordered" evidence="6">
    <location>
        <begin position="282"/>
        <end position="332"/>
    </location>
</feature>
<keyword evidence="3" id="KW-0418">Kinase</keyword>
<dbReference type="PANTHER" id="PTHR43289:SF34">
    <property type="entry name" value="SERINE_THREONINE-PROTEIN KINASE YBDM-RELATED"/>
    <property type="match status" value="1"/>
</dbReference>
<dbReference type="Gene3D" id="1.10.510.10">
    <property type="entry name" value="Transferase(Phosphotransferase) domain 1"/>
    <property type="match status" value="1"/>
</dbReference>
<keyword evidence="1" id="KW-0808">Transferase</keyword>
<evidence type="ECO:0000313" key="9">
    <source>
        <dbReference type="Proteomes" id="UP000287188"/>
    </source>
</evidence>
<organism evidence="8 9">
    <name type="scientific">Dictyobacter kobayashii</name>
    <dbReference type="NCBI Taxonomy" id="2014872"/>
    <lineage>
        <taxon>Bacteria</taxon>
        <taxon>Bacillati</taxon>
        <taxon>Chloroflexota</taxon>
        <taxon>Ktedonobacteria</taxon>
        <taxon>Ktedonobacterales</taxon>
        <taxon>Dictyobacteraceae</taxon>
        <taxon>Dictyobacter</taxon>
    </lineage>
</organism>
<feature type="compositionally biased region" description="Polar residues" evidence="6">
    <location>
        <begin position="282"/>
        <end position="291"/>
    </location>
</feature>
<evidence type="ECO:0000256" key="5">
    <source>
        <dbReference type="PROSITE-ProRule" id="PRU10141"/>
    </source>
</evidence>
<gene>
    <name evidence="8" type="ORF">KDK_26650</name>
</gene>
<keyword evidence="9" id="KW-1185">Reference proteome</keyword>
<dbReference type="RefSeq" id="WP_126550466.1">
    <property type="nucleotide sequence ID" value="NZ_BIFS01000001.1"/>
</dbReference>
<accession>A0A402AIG9</accession>
<evidence type="ECO:0000259" key="7">
    <source>
        <dbReference type="PROSITE" id="PS50011"/>
    </source>
</evidence>
<feature type="compositionally biased region" description="Polar residues" evidence="6">
    <location>
        <begin position="304"/>
        <end position="332"/>
    </location>
</feature>
<dbReference type="GO" id="GO:0004674">
    <property type="term" value="F:protein serine/threonine kinase activity"/>
    <property type="evidence" value="ECO:0007669"/>
    <property type="project" value="TreeGrafter"/>
</dbReference>
<dbReference type="PROSITE" id="PS00107">
    <property type="entry name" value="PROTEIN_KINASE_ATP"/>
    <property type="match status" value="1"/>
</dbReference>
<comment type="caution">
    <text evidence="8">The sequence shown here is derived from an EMBL/GenBank/DDBJ whole genome shotgun (WGS) entry which is preliminary data.</text>
</comment>
<dbReference type="Pfam" id="PF00069">
    <property type="entry name" value="Pkinase"/>
    <property type="match status" value="1"/>
</dbReference>
<dbReference type="SMART" id="SM00220">
    <property type="entry name" value="S_TKc"/>
    <property type="match status" value="1"/>
</dbReference>
<sequence length="332" mass="36785">MEDRIGRQLGNYKILRLVGQGGFADVYLGEHIHLRTQAAIKVLQVRLGENNIQDFLNEARTIAHLVHPYIIRVLDFGVQDNTPFLVMDYAPHGTFRQRFLQGKPLPAAPLVPYMKQTAAALQYGHDKKLIHRDVKPENMLLGHNDEVLLGDFGLALISYNSTSRSPTETAGTAAYMSPEQLQGKPRPASDQYALGMIAYEWLTGSCPFQGSFFEIASQQVLTPPPPIRDKAPQTPLEIEKVVLRALEKDPQKRFPNVREFSLALEDACLASKQFSFDLVPQPASNESVSDDTSIHARSRHTEASGETSSGTCRNRNPASNRTRAGSGSYIAT</sequence>
<reference evidence="9" key="1">
    <citation type="submission" date="2018-12" db="EMBL/GenBank/DDBJ databases">
        <title>Tengunoibacter tsumagoiensis gen. nov., sp. nov., Dictyobacter kobayashii sp. nov., D. alpinus sp. nov., and D. joshuensis sp. nov. and description of Dictyobacteraceae fam. nov. within the order Ktedonobacterales isolated from Tengu-no-mugimeshi.</title>
        <authorList>
            <person name="Wang C.M."/>
            <person name="Zheng Y."/>
            <person name="Sakai Y."/>
            <person name="Toyoda A."/>
            <person name="Minakuchi Y."/>
            <person name="Abe K."/>
            <person name="Yokota A."/>
            <person name="Yabe S."/>
        </authorList>
    </citation>
    <scope>NUCLEOTIDE SEQUENCE [LARGE SCALE GENOMIC DNA]</scope>
    <source>
        <strain evidence="9">Uno11</strain>
    </source>
</reference>
<dbReference type="SUPFAM" id="SSF56112">
    <property type="entry name" value="Protein kinase-like (PK-like)"/>
    <property type="match status" value="1"/>
</dbReference>
<evidence type="ECO:0000256" key="2">
    <source>
        <dbReference type="ARBA" id="ARBA00022741"/>
    </source>
</evidence>
<dbReference type="CDD" id="cd14014">
    <property type="entry name" value="STKc_PknB_like"/>
    <property type="match status" value="1"/>
</dbReference>
<dbReference type="OrthoDB" id="142029at2"/>
<dbReference type="GO" id="GO:0005524">
    <property type="term" value="F:ATP binding"/>
    <property type="evidence" value="ECO:0007669"/>
    <property type="project" value="UniProtKB-UniRule"/>
</dbReference>
<dbReference type="PROSITE" id="PS00108">
    <property type="entry name" value="PROTEIN_KINASE_ST"/>
    <property type="match status" value="1"/>
</dbReference>
<keyword evidence="2 5" id="KW-0547">Nucleotide-binding</keyword>
<evidence type="ECO:0000256" key="1">
    <source>
        <dbReference type="ARBA" id="ARBA00022679"/>
    </source>
</evidence>
<dbReference type="AlphaFoldDB" id="A0A402AIG9"/>
<feature type="domain" description="Protein kinase" evidence="7">
    <location>
        <begin position="12"/>
        <end position="269"/>
    </location>
</feature>
<keyword evidence="4 5" id="KW-0067">ATP-binding</keyword>
<dbReference type="Gene3D" id="3.30.200.20">
    <property type="entry name" value="Phosphorylase Kinase, domain 1"/>
    <property type="match status" value="1"/>
</dbReference>
<dbReference type="InterPro" id="IPR008271">
    <property type="entry name" value="Ser/Thr_kinase_AS"/>
</dbReference>
<evidence type="ECO:0000256" key="4">
    <source>
        <dbReference type="ARBA" id="ARBA00022840"/>
    </source>
</evidence>
<dbReference type="InterPro" id="IPR000719">
    <property type="entry name" value="Prot_kinase_dom"/>
</dbReference>
<dbReference type="PROSITE" id="PS50011">
    <property type="entry name" value="PROTEIN_KINASE_DOM"/>
    <property type="match status" value="1"/>
</dbReference>
<dbReference type="PANTHER" id="PTHR43289">
    <property type="entry name" value="MITOGEN-ACTIVATED PROTEIN KINASE KINASE KINASE 20-RELATED"/>
    <property type="match status" value="1"/>
</dbReference>